<organism evidence="1 2">
    <name type="scientific">Paraburkholderia gardini</name>
    <dbReference type="NCBI Taxonomy" id="2823469"/>
    <lineage>
        <taxon>Bacteria</taxon>
        <taxon>Pseudomonadati</taxon>
        <taxon>Pseudomonadota</taxon>
        <taxon>Betaproteobacteria</taxon>
        <taxon>Burkholderiales</taxon>
        <taxon>Burkholderiaceae</taxon>
        <taxon>Paraburkholderia</taxon>
    </lineage>
</organism>
<dbReference type="PANTHER" id="PTHR46124">
    <property type="entry name" value="D-AMINOACYL-TRNA DEACYLASE"/>
    <property type="match status" value="1"/>
</dbReference>
<dbReference type="InterPro" id="IPR032466">
    <property type="entry name" value="Metal_Hydrolase"/>
</dbReference>
<dbReference type="PIRSF" id="PIRSF005902">
    <property type="entry name" value="DNase_TatD"/>
    <property type="match status" value="1"/>
</dbReference>
<dbReference type="RefSeq" id="WP_228976402.1">
    <property type="nucleotide sequence ID" value="NZ_CAJQYY010000006.1"/>
</dbReference>
<dbReference type="Pfam" id="PF01026">
    <property type="entry name" value="TatD_DNase"/>
    <property type="match status" value="1"/>
</dbReference>
<name>A0ABN7QLI4_9BURK</name>
<keyword evidence="1" id="KW-0378">Hydrolase</keyword>
<comment type="caution">
    <text evidence="1">The sequence shown here is derived from an EMBL/GenBank/DDBJ whole genome shotgun (WGS) entry which is preliminary data.</text>
</comment>
<reference evidence="1 2" key="1">
    <citation type="submission" date="2021-04" db="EMBL/GenBank/DDBJ databases">
        <authorList>
            <person name="Vanwijnsberghe S."/>
        </authorList>
    </citation>
    <scope>NUCLEOTIDE SEQUENCE [LARGE SCALE GENOMIC DNA]</scope>
    <source>
        <strain evidence="1 2">LMG 32171</strain>
    </source>
</reference>
<sequence>MSEPNMLTTAGLVDFHCHLDLYPDHQAAVQESEDAGVFTLAVTTTPRAWPRNHELAQRTRHVRAALGLHPQLVAERADELDLWDRHLPETRYVGEVGLDAGPRFYKSIDLQKRVFQHVLQRCAEAGDKVVTVHSIRAARIVLDHIESYLPPARGKVVLHWFTGTKAEATRALELGCYFSINAAMLDNQRHSAMVAAIPFERLLTETDGPFTKTGTRPSKPADVAAVIERLGSLHNVSAATVAAIVRSNLRSLLEHDAQVSPRDQ</sequence>
<dbReference type="EC" id="3.1.-.-" evidence="1"/>
<dbReference type="EMBL" id="CAJQYY010000006">
    <property type="protein sequence ID" value="CAG4892801.1"/>
    <property type="molecule type" value="Genomic_DNA"/>
</dbReference>
<protein>
    <submittedName>
        <fullName evidence="1">Metal-dependent hydrolase YjjV</fullName>
        <ecNumber evidence="1">3.1.-.-</ecNumber>
    </submittedName>
</protein>
<dbReference type="SUPFAM" id="SSF51556">
    <property type="entry name" value="Metallo-dependent hydrolases"/>
    <property type="match status" value="1"/>
</dbReference>
<dbReference type="Proteomes" id="UP000789752">
    <property type="component" value="Unassembled WGS sequence"/>
</dbReference>
<dbReference type="CDD" id="cd01310">
    <property type="entry name" value="TatD_DNAse"/>
    <property type="match status" value="1"/>
</dbReference>
<dbReference type="InterPro" id="IPR001130">
    <property type="entry name" value="TatD-like"/>
</dbReference>
<keyword evidence="2" id="KW-1185">Reference proteome</keyword>
<gene>
    <name evidence="1" type="primary">yjjV_1</name>
    <name evidence="1" type="ORF">R54767_01410</name>
</gene>
<dbReference type="NCBIfam" id="NF041926">
    <property type="entry name" value="QatD"/>
    <property type="match status" value="1"/>
</dbReference>
<dbReference type="InterPro" id="IPR049677">
    <property type="entry name" value="QatD"/>
</dbReference>
<dbReference type="Gene3D" id="3.20.20.140">
    <property type="entry name" value="Metal-dependent hydrolases"/>
    <property type="match status" value="1"/>
</dbReference>
<evidence type="ECO:0000313" key="2">
    <source>
        <dbReference type="Proteomes" id="UP000789752"/>
    </source>
</evidence>
<proteinExistence type="predicted"/>
<accession>A0ABN7QLI4</accession>
<evidence type="ECO:0000313" key="1">
    <source>
        <dbReference type="EMBL" id="CAG4892801.1"/>
    </source>
</evidence>
<dbReference type="GO" id="GO:0016787">
    <property type="term" value="F:hydrolase activity"/>
    <property type="evidence" value="ECO:0007669"/>
    <property type="project" value="UniProtKB-KW"/>
</dbReference>
<dbReference type="PANTHER" id="PTHR46124:SF2">
    <property type="entry name" value="D-AMINOACYL-TRNA DEACYLASE"/>
    <property type="match status" value="1"/>
</dbReference>